<accession>A0A8S1VZN5</accession>
<proteinExistence type="predicted"/>
<reference evidence="6" key="1">
    <citation type="submission" date="2021-01" db="EMBL/GenBank/DDBJ databases">
        <authorList>
            <consortium name="Genoscope - CEA"/>
            <person name="William W."/>
        </authorList>
    </citation>
    <scope>NUCLEOTIDE SEQUENCE</scope>
</reference>
<feature type="signal peptide" evidence="5">
    <location>
        <begin position="1"/>
        <end position="22"/>
    </location>
</feature>
<evidence type="ECO:0000256" key="5">
    <source>
        <dbReference type="SAM" id="SignalP"/>
    </source>
</evidence>
<dbReference type="Proteomes" id="UP000683925">
    <property type="component" value="Unassembled WGS sequence"/>
</dbReference>
<evidence type="ECO:0000313" key="6">
    <source>
        <dbReference type="EMBL" id="CAD8181545.1"/>
    </source>
</evidence>
<dbReference type="PANTHER" id="PTHR17920:SF3">
    <property type="entry name" value="TRANSMEMBRANE AND COILED-COIL DOMAIN-CONTAINING PROTEIN 4"/>
    <property type="match status" value="1"/>
</dbReference>
<dbReference type="GO" id="GO:0016020">
    <property type="term" value="C:membrane"/>
    <property type="evidence" value="ECO:0007669"/>
    <property type="project" value="UniProtKB-SubCell"/>
</dbReference>
<dbReference type="Pfam" id="PF05277">
    <property type="entry name" value="DUF726"/>
    <property type="match status" value="1"/>
</dbReference>
<dbReference type="AlphaFoldDB" id="A0A8S1VZN5"/>
<dbReference type="PANTHER" id="PTHR17920">
    <property type="entry name" value="TRANSMEMBRANE AND COILED-COIL DOMAIN-CONTAINING PROTEIN 4 TMCO4"/>
    <property type="match status" value="1"/>
</dbReference>
<keyword evidence="3" id="KW-1133">Transmembrane helix</keyword>
<dbReference type="InterPro" id="IPR007941">
    <property type="entry name" value="DUF726"/>
</dbReference>
<gene>
    <name evidence="6" type="ORF">POCTA_138.1.T0770086</name>
</gene>
<keyword evidence="7" id="KW-1185">Reference proteome</keyword>
<comment type="caution">
    <text evidence="6">The sequence shown here is derived from an EMBL/GenBank/DDBJ whole genome shotgun (WGS) entry which is preliminary data.</text>
</comment>
<dbReference type="OrthoDB" id="313487at2759"/>
<name>A0A8S1VZN5_PAROT</name>
<keyword evidence="2" id="KW-0812">Transmembrane</keyword>
<evidence type="ECO:0000256" key="2">
    <source>
        <dbReference type="ARBA" id="ARBA00022692"/>
    </source>
</evidence>
<organism evidence="6 7">
    <name type="scientific">Paramecium octaurelia</name>
    <dbReference type="NCBI Taxonomy" id="43137"/>
    <lineage>
        <taxon>Eukaryota</taxon>
        <taxon>Sar</taxon>
        <taxon>Alveolata</taxon>
        <taxon>Ciliophora</taxon>
        <taxon>Intramacronucleata</taxon>
        <taxon>Oligohymenophorea</taxon>
        <taxon>Peniculida</taxon>
        <taxon>Parameciidae</taxon>
        <taxon>Paramecium</taxon>
    </lineage>
</organism>
<keyword evidence="4" id="KW-0472">Membrane</keyword>
<evidence type="ECO:0000313" key="7">
    <source>
        <dbReference type="Proteomes" id="UP000683925"/>
    </source>
</evidence>
<feature type="chain" id="PRO_5035912681" evidence="5">
    <location>
        <begin position="23"/>
        <end position="843"/>
    </location>
</feature>
<evidence type="ECO:0000256" key="3">
    <source>
        <dbReference type="ARBA" id="ARBA00022989"/>
    </source>
</evidence>
<comment type="subcellular location">
    <subcellularLocation>
        <location evidence="1">Membrane</location>
        <topology evidence="1">Multi-pass membrane protein</topology>
    </subcellularLocation>
</comment>
<dbReference type="OMA" id="YDSEARN"/>
<sequence length="843" mass="100325">MAKFKHISIALAAFKLVPPILSFVKTKFQQYQDSEKAKQFYQSDDLEQSTVFQGDKELEMNKQFVFQKMEEIQKQIINFLDKYNFQKLYDTNKIKQHFYNEKMNYCMINLQEIVKDEFQIFTTQLGTTNEIIWLNQAITKVYYLLIIYYQGKFKQINKEDEFLLYFDEILEFIQFNILKRAKQCFSQTYDKLEKLLKCHCEVSIKMNNQLDNLKSQFQMNYKVKHYQQRISEIYNNIIENYNEETLEEVKVKYLIEESLEARNKFKISEVLLNEGHKIIRKRIKYEILNSLQNYKERDFSILMTKVRNIIIKQIHEDNFVGGIADQEINQNLQLILVQQFWCLIKNNNPTIEFLFKELGKQSDIKDKFSQISLEDLDGTQSQDLKEQYIILRKAVEKAQIWYEQNVDEDTNLLVICQIYMILANFKFKNQKVYFGEYDSEARNTLFIIVENLKDLEYGYFNHEILKLCESFTHKLQTRFFEDIDQKIQKEKQNGLNSGELFKQRSEILIHDKSYHFLLQDTSVSLLKSPTAIGREYHQQNQLFECILKSKQPNSEYLENQIKLIKREFKIIEVRVHDQQIMGNYKFVQPLQQPKLFYFTPLSTDENNSNVITLLISGFLSKNTDKQDLGKHLLKKLSGTVLAMNWETKEITDFLKEIPNWIFEYDKAEILDRSLQKNQFIQANQEAIMIGRCLAHFLDGGNLFGNRQINIICHSLGTQILLDCVHELDRFSQKKCINDIVLFGGVADVNELAKRRWNSVSGSIHNMYIKDDTILQYLYRVNYLFKKPCGYKPVKFAYKKIYNYDLSEMIDGHSGYWEKLDIMMNICDLNSDYKVLVKDVKKKF</sequence>
<protein>
    <submittedName>
        <fullName evidence="6">Uncharacterized protein</fullName>
    </submittedName>
</protein>
<evidence type="ECO:0000256" key="4">
    <source>
        <dbReference type="ARBA" id="ARBA00023136"/>
    </source>
</evidence>
<evidence type="ECO:0000256" key="1">
    <source>
        <dbReference type="ARBA" id="ARBA00004141"/>
    </source>
</evidence>
<keyword evidence="5" id="KW-0732">Signal</keyword>
<dbReference type="EMBL" id="CAJJDP010000076">
    <property type="protein sequence ID" value="CAD8181545.1"/>
    <property type="molecule type" value="Genomic_DNA"/>
</dbReference>